<dbReference type="PRINTS" id="PR00412">
    <property type="entry name" value="EPOXHYDRLASE"/>
</dbReference>
<accession>A0A5R9J3X6</accession>
<gene>
    <name evidence="3" type="ORF">FE263_09525</name>
</gene>
<dbReference type="Gene3D" id="3.40.50.1820">
    <property type="entry name" value="alpha/beta hydrolase"/>
    <property type="match status" value="1"/>
</dbReference>
<dbReference type="InterPro" id="IPR000073">
    <property type="entry name" value="AB_hydrolase_1"/>
</dbReference>
<evidence type="ECO:0000313" key="3">
    <source>
        <dbReference type="EMBL" id="TLU72320.1"/>
    </source>
</evidence>
<evidence type="ECO:0000313" key="4">
    <source>
        <dbReference type="Proteomes" id="UP000305654"/>
    </source>
</evidence>
<feature type="domain" description="AB hydrolase-1" evidence="2">
    <location>
        <begin position="29"/>
        <end position="284"/>
    </location>
</feature>
<dbReference type="EMBL" id="VCDI01000003">
    <property type="protein sequence ID" value="TLU72320.1"/>
    <property type="molecule type" value="Genomic_DNA"/>
</dbReference>
<dbReference type="PANTHER" id="PTHR43329">
    <property type="entry name" value="EPOXIDE HYDROLASE"/>
    <property type="match status" value="1"/>
</dbReference>
<dbReference type="Proteomes" id="UP000305654">
    <property type="component" value="Unassembled WGS sequence"/>
</dbReference>
<organism evidence="3 4">
    <name type="scientific">Lichenicoccus roseus</name>
    <dbReference type="NCBI Taxonomy" id="2683649"/>
    <lineage>
        <taxon>Bacteria</taxon>
        <taxon>Pseudomonadati</taxon>
        <taxon>Pseudomonadota</taxon>
        <taxon>Alphaproteobacteria</taxon>
        <taxon>Acetobacterales</taxon>
        <taxon>Acetobacteraceae</taxon>
        <taxon>Lichenicoccus</taxon>
    </lineage>
</organism>
<dbReference type="InterPro" id="IPR000639">
    <property type="entry name" value="Epox_hydrolase-like"/>
</dbReference>
<protein>
    <submittedName>
        <fullName evidence="3">Alpha/beta hydrolase</fullName>
    </submittedName>
</protein>
<dbReference type="GO" id="GO:0016787">
    <property type="term" value="F:hydrolase activity"/>
    <property type="evidence" value="ECO:0007669"/>
    <property type="project" value="UniProtKB-KW"/>
</dbReference>
<dbReference type="SUPFAM" id="SSF53474">
    <property type="entry name" value="alpha/beta-Hydrolases"/>
    <property type="match status" value="1"/>
</dbReference>
<name>A0A5R9J3X6_9PROT</name>
<reference evidence="3 4" key="1">
    <citation type="submission" date="2019-05" db="EMBL/GenBank/DDBJ databases">
        <authorList>
            <person name="Pankratov T."/>
            <person name="Grouzdev D."/>
        </authorList>
    </citation>
    <scope>NUCLEOTIDE SEQUENCE [LARGE SCALE GENOMIC DNA]</scope>
    <source>
        <strain evidence="3 4">KEBCLARHB70R</strain>
    </source>
</reference>
<dbReference type="InterPro" id="IPR029058">
    <property type="entry name" value="AB_hydrolase_fold"/>
</dbReference>
<dbReference type="OrthoDB" id="9780765at2"/>
<dbReference type="RefSeq" id="WP_138325782.1">
    <property type="nucleotide sequence ID" value="NZ_VCDI01000003.1"/>
</dbReference>
<dbReference type="AlphaFoldDB" id="A0A5R9J3X6"/>
<sequence length="309" mass="33624">MPPPPRASTARTALLEVAYLQYGSADGWPVLLLHGFPYDVRAYDEVAPALADAGARVVVPYLRGFGPTRFLAADTMRSGQQAALGGDVVALLDALGIERAILAGFDWGGLSACVATALWPERVAGLVSYAGYDVIDIDRQRHPAAPALEHVMWYQHLFQTERGREGLAMHRRALCRLLWEQWSPGWMLDEARFEAAAAAFENPDFVEVVIHAYRFCFAAAAGDPGLAAHEARLAGRPAITVPTVTLDGSRDPLKPGGTADHAARFTARHEHRVIDAGHALPYEAPDAFADAVLTVRRWVGDTGGRERRR</sequence>
<comment type="caution">
    <text evidence="3">The sequence shown here is derived from an EMBL/GenBank/DDBJ whole genome shotgun (WGS) entry which is preliminary data.</text>
</comment>
<dbReference type="Pfam" id="PF00561">
    <property type="entry name" value="Abhydrolase_1"/>
    <property type="match status" value="1"/>
</dbReference>
<keyword evidence="4" id="KW-1185">Reference proteome</keyword>
<proteinExistence type="predicted"/>
<evidence type="ECO:0000259" key="2">
    <source>
        <dbReference type="Pfam" id="PF00561"/>
    </source>
</evidence>
<keyword evidence="1 3" id="KW-0378">Hydrolase</keyword>
<evidence type="ECO:0000256" key="1">
    <source>
        <dbReference type="ARBA" id="ARBA00022801"/>
    </source>
</evidence>